<evidence type="ECO:0000313" key="2">
    <source>
        <dbReference type="Proteomes" id="UP000276133"/>
    </source>
</evidence>
<dbReference type="Proteomes" id="UP000276133">
    <property type="component" value="Unassembled WGS sequence"/>
</dbReference>
<protein>
    <submittedName>
        <fullName evidence="1">Uncharacterized protein</fullName>
    </submittedName>
</protein>
<proteinExistence type="predicted"/>
<organism evidence="1 2">
    <name type="scientific">Brachionus plicatilis</name>
    <name type="common">Marine rotifer</name>
    <name type="synonym">Brachionus muelleri</name>
    <dbReference type="NCBI Taxonomy" id="10195"/>
    <lineage>
        <taxon>Eukaryota</taxon>
        <taxon>Metazoa</taxon>
        <taxon>Spiralia</taxon>
        <taxon>Gnathifera</taxon>
        <taxon>Rotifera</taxon>
        <taxon>Eurotatoria</taxon>
        <taxon>Monogononta</taxon>
        <taxon>Pseudotrocha</taxon>
        <taxon>Ploima</taxon>
        <taxon>Brachionidae</taxon>
        <taxon>Brachionus</taxon>
    </lineage>
</organism>
<accession>A0A3M7PA46</accession>
<evidence type="ECO:0000313" key="1">
    <source>
        <dbReference type="EMBL" id="RMZ95903.1"/>
    </source>
</evidence>
<dbReference type="AlphaFoldDB" id="A0A3M7PA46"/>
<gene>
    <name evidence="1" type="ORF">BpHYR1_018293</name>
</gene>
<dbReference type="EMBL" id="REGN01012323">
    <property type="protein sequence ID" value="RMZ95903.1"/>
    <property type="molecule type" value="Genomic_DNA"/>
</dbReference>
<reference evidence="1 2" key="1">
    <citation type="journal article" date="2018" name="Sci. Rep.">
        <title>Genomic signatures of local adaptation to the degree of environmental predictability in rotifers.</title>
        <authorList>
            <person name="Franch-Gras L."/>
            <person name="Hahn C."/>
            <person name="Garcia-Roger E.M."/>
            <person name="Carmona M.J."/>
            <person name="Serra M."/>
            <person name="Gomez A."/>
        </authorList>
    </citation>
    <scope>NUCLEOTIDE SEQUENCE [LARGE SCALE GENOMIC DNA]</scope>
    <source>
        <strain evidence="1">HYR1</strain>
    </source>
</reference>
<keyword evidence="2" id="KW-1185">Reference proteome</keyword>
<sequence>MEITKSTKKFKCYYASLDMMPKWFKKFRKNLKNAKKICSKFLKPESYQTKTISRQIENDRFDLKLQFSLEKRKK</sequence>
<name>A0A3M7PA46_BRAPC</name>
<comment type="caution">
    <text evidence="1">The sequence shown here is derived from an EMBL/GenBank/DDBJ whole genome shotgun (WGS) entry which is preliminary data.</text>
</comment>